<dbReference type="Gene3D" id="1.10.10.10">
    <property type="entry name" value="Winged helix-like DNA-binding domain superfamily/Winged helix DNA-binding domain"/>
    <property type="match status" value="1"/>
</dbReference>
<dbReference type="PROSITE" id="PS50110">
    <property type="entry name" value="RESPONSE_REGULATORY"/>
    <property type="match status" value="1"/>
</dbReference>
<keyword evidence="2 9" id="KW-0963">Cytoplasm</keyword>
<comment type="subcellular location">
    <subcellularLocation>
        <location evidence="1 9">Cytoplasm</location>
    </subcellularLocation>
</comment>
<evidence type="ECO:0000256" key="10">
    <source>
        <dbReference type="PROSITE-ProRule" id="PRU00169"/>
    </source>
</evidence>
<dbReference type="InterPro" id="IPR011006">
    <property type="entry name" value="CheY-like_superfamily"/>
</dbReference>
<dbReference type="Pfam" id="PF20714">
    <property type="entry name" value="HTH_64"/>
    <property type="match status" value="1"/>
</dbReference>
<feature type="modified residue" description="4-aspartylphosphate" evidence="10">
    <location>
        <position position="61"/>
    </location>
</feature>
<dbReference type="SUPFAM" id="SSF52172">
    <property type="entry name" value="CheY-like"/>
    <property type="match status" value="1"/>
</dbReference>
<dbReference type="Gene3D" id="3.40.50.2300">
    <property type="match status" value="1"/>
</dbReference>
<dbReference type="PANTHER" id="PTHR45526:SF1">
    <property type="entry name" value="TRANSCRIPTIONAL REGULATORY PROTEIN DCUR-RELATED"/>
    <property type="match status" value="1"/>
</dbReference>
<sequence length="242" mass="27435">MNKPVLSDIEVLIIEDDLRIAEINRRFIEKVNGFTVCAMAANEFEAKLQLDVLRPHLVILDVYFPDTDGLSLLSFIKQHYPDTDVIMLTAAKEADTVVQAVRAGVFDFIVKPLVFERLRATLEEYARFRQQVKAWQEQPSTVEQAEIDSLLQNAGTGRIAGHGAGELWAKGIDKVTCDKVLDLLNRREELTTGTVGSELGMSRSTARRYLEYLVENGDAHHDQVYGTVGRPERIYRRQRTDE</sequence>
<evidence type="ECO:0000256" key="8">
    <source>
        <dbReference type="ARBA" id="ARBA00023163"/>
    </source>
</evidence>
<evidence type="ECO:0000313" key="13">
    <source>
        <dbReference type="Proteomes" id="UP001597340"/>
    </source>
</evidence>
<reference evidence="13" key="1">
    <citation type="journal article" date="2019" name="Int. J. Syst. Evol. Microbiol.">
        <title>The Global Catalogue of Microorganisms (GCM) 10K type strain sequencing project: providing services to taxonomists for standard genome sequencing and annotation.</title>
        <authorList>
            <consortium name="The Broad Institute Genomics Platform"/>
            <consortium name="The Broad Institute Genome Sequencing Center for Infectious Disease"/>
            <person name="Wu L."/>
            <person name="Ma J."/>
        </authorList>
    </citation>
    <scope>NUCLEOTIDE SEQUENCE [LARGE SCALE GENOMIC DNA]</scope>
    <source>
        <strain evidence="13">CCM 9147</strain>
    </source>
</reference>
<dbReference type="InterPro" id="IPR024187">
    <property type="entry name" value="Sig_transdc_resp-reg_cit/mal"/>
</dbReference>
<protein>
    <recommendedName>
        <fullName evidence="9">Transcriptional regulatory protein</fullName>
    </recommendedName>
</protein>
<dbReference type="RefSeq" id="WP_229526846.1">
    <property type="nucleotide sequence ID" value="NZ_JAFFQR010000112.1"/>
</dbReference>
<dbReference type="SMART" id="SM00448">
    <property type="entry name" value="REC"/>
    <property type="match status" value="1"/>
</dbReference>
<evidence type="ECO:0000256" key="2">
    <source>
        <dbReference type="ARBA" id="ARBA00022490"/>
    </source>
</evidence>
<name>A0ABW4DL63_9BACL</name>
<dbReference type="EMBL" id="JBHTNZ010000043">
    <property type="protein sequence ID" value="MFD1463766.1"/>
    <property type="molecule type" value="Genomic_DNA"/>
</dbReference>
<dbReference type="Pfam" id="PF00072">
    <property type="entry name" value="Response_reg"/>
    <property type="match status" value="1"/>
</dbReference>
<dbReference type="InterPro" id="IPR048714">
    <property type="entry name" value="DpiA-like_HTH"/>
</dbReference>
<keyword evidence="4 9" id="KW-0902">Two-component regulatory system</keyword>
<evidence type="ECO:0000256" key="3">
    <source>
        <dbReference type="ARBA" id="ARBA00022553"/>
    </source>
</evidence>
<evidence type="ECO:0000256" key="5">
    <source>
        <dbReference type="ARBA" id="ARBA00023015"/>
    </source>
</evidence>
<evidence type="ECO:0000256" key="9">
    <source>
        <dbReference type="PIRNR" id="PIRNR006171"/>
    </source>
</evidence>
<evidence type="ECO:0000313" key="12">
    <source>
        <dbReference type="EMBL" id="MFD1463766.1"/>
    </source>
</evidence>
<evidence type="ECO:0000256" key="4">
    <source>
        <dbReference type="ARBA" id="ARBA00023012"/>
    </source>
</evidence>
<dbReference type="PIRSF" id="PIRSF006171">
    <property type="entry name" value="RR_citrat_malat"/>
    <property type="match status" value="1"/>
</dbReference>
<evidence type="ECO:0000256" key="1">
    <source>
        <dbReference type="ARBA" id="ARBA00004496"/>
    </source>
</evidence>
<feature type="domain" description="Response regulatory" evidence="11">
    <location>
        <begin position="10"/>
        <end position="126"/>
    </location>
</feature>
<dbReference type="SUPFAM" id="SSF46785">
    <property type="entry name" value="Winged helix' DNA-binding domain"/>
    <property type="match status" value="1"/>
</dbReference>
<comment type="caution">
    <text evidence="12">The sequence shown here is derived from an EMBL/GenBank/DDBJ whole genome shotgun (WGS) entry which is preliminary data.</text>
</comment>
<keyword evidence="13" id="KW-1185">Reference proteome</keyword>
<gene>
    <name evidence="12" type="ORF">ACFQ5D_20940</name>
</gene>
<evidence type="ECO:0000259" key="11">
    <source>
        <dbReference type="PROSITE" id="PS50110"/>
    </source>
</evidence>
<keyword evidence="3 10" id="KW-0597">Phosphoprotein</keyword>
<dbReference type="PANTHER" id="PTHR45526">
    <property type="entry name" value="TRANSCRIPTIONAL REGULATORY PROTEIN DPIA"/>
    <property type="match status" value="1"/>
</dbReference>
<accession>A0ABW4DL63</accession>
<proteinExistence type="predicted"/>
<keyword evidence="5 9" id="KW-0805">Transcription regulation</keyword>
<keyword evidence="8 9" id="KW-0804">Transcription</keyword>
<keyword evidence="7 9" id="KW-0010">Activator</keyword>
<dbReference type="InterPro" id="IPR051271">
    <property type="entry name" value="2C-system_Tx_regulators"/>
</dbReference>
<evidence type="ECO:0000256" key="7">
    <source>
        <dbReference type="ARBA" id="ARBA00023159"/>
    </source>
</evidence>
<organism evidence="12 13">
    <name type="scientific">Paenibacillus farraposensis</name>
    <dbReference type="NCBI Taxonomy" id="2807095"/>
    <lineage>
        <taxon>Bacteria</taxon>
        <taxon>Bacillati</taxon>
        <taxon>Bacillota</taxon>
        <taxon>Bacilli</taxon>
        <taxon>Bacillales</taxon>
        <taxon>Paenibacillaceae</taxon>
        <taxon>Paenibacillus</taxon>
    </lineage>
</organism>
<keyword evidence="6 9" id="KW-0238">DNA-binding</keyword>
<dbReference type="InterPro" id="IPR001789">
    <property type="entry name" value="Sig_transdc_resp-reg_receiver"/>
</dbReference>
<evidence type="ECO:0000256" key="6">
    <source>
        <dbReference type="ARBA" id="ARBA00023125"/>
    </source>
</evidence>
<dbReference type="InterPro" id="IPR036390">
    <property type="entry name" value="WH_DNA-bd_sf"/>
</dbReference>
<dbReference type="Proteomes" id="UP001597340">
    <property type="component" value="Unassembled WGS sequence"/>
</dbReference>
<dbReference type="InterPro" id="IPR036388">
    <property type="entry name" value="WH-like_DNA-bd_sf"/>
</dbReference>